<feature type="non-terminal residue" evidence="1">
    <location>
        <position position="1"/>
    </location>
</feature>
<comment type="caution">
    <text evidence="1">The sequence shown here is derived from an EMBL/GenBank/DDBJ whole genome shotgun (WGS) entry which is preliminary data.</text>
</comment>
<proteinExistence type="predicted"/>
<evidence type="ECO:0000313" key="2">
    <source>
        <dbReference type="Proteomes" id="UP000805193"/>
    </source>
</evidence>
<accession>A0AC60NZI9</accession>
<reference evidence="1 2" key="1">
    <citation type="journal article" date="2020" name="Cell">
        <title>Large-Scale Comparative Analyses of Tick Genomes Elucidate Their Genetic Diversity and Vector Capacities.</title>
        <authorList>
            <consortium name="Tick Genome and Microbiome Consortium (TIGMIC)"/>
            <person name="Jia N."/>
            <person name="Wang J."/>
            <person name="Shi W."/>
            <person name="Du L."/>
            <person name="Sun Y."/>
            <person name="Zhan W."/>
            <person name="Jiang J.F."/>
            <person name="Wang Q."/>
            <person name="Zhang B."/>
            <person name="Ji P."/>
            <person name="Bell-Sakyi L."/>
            <person name="Cui X.M."/>
            <person name="Yuan T.T."/>
            <person name="Jiang B.G."/>
            <person name="Yang W.F."/>
            <person name="Lam T.T."/>
            <person name="Chang Q.C."/>
            <person name="Ding S.J."/>
            <person name="Wang X.J."/>
            <person name="Zhu J.G."/>
            <person name="Ruan X.D."/>
            <person name="Zhao L."/>
            <person name="Wei J.T."/>
            <person name="Ye R.Z."/>
            <person name="Que T.C."/>
            <person name="Du C.H."/>
            <person name="Zhou Y.H."/>
            <person name="Cheng J.X."/>
            <person name="Dai P.F."/>
            <person name="Guo W.B."/>
            <person name="Han X.H."/>
            <person name="Huang E.J."/>
            <person name="Li L.F."/>
            <person name="Wei W."/>
            <person name="Gao Y.C."/>
            <person name="Liu J.Z."/>
            <person name="Shao H.Z."/>
            <person name="Wang X."/>
            <person name="Wang C.C."/>
            <person name="Yang T.C."/>
            <person name="Huo Q.B."/>
            <person name="Li W."/>
            <person name="Chen H.Y."/>
            <person name="Chen S.E."/>
            <person name="Zhou L.G."/>
            <person name="Ni X.B."/>
            <person name="Tian J.H."/>
            <person name="Sheng Y."/>
            <person name="Liu T."/>
            <person name="Pan Y.S."/>
            <person name="Xia L.Y."/>
            <person name="Li J."/>
            <person name="Zhao F."/>
            <person name="Cao W.C."/>
        </authorList>
    </citation>
    <scope>NUCLEOTIDE SEQUENCE [LARGE SCALE GENOMIC DNA]</scope>
    <source>
        <strain evidence="1">Iper-2018</strain>
    </source>
</reference>
<evidence type="ECO:0000313" key="1">
    <source>
        <dbReference type="EMBL" id="KAG0412564.1"/>
    </source>
</evidence>
<keyword evidence="2" id="KW-1185">Reference proteome</keyword>
<dbReference type="EMBL" id="JABSTQ010011337">
    <property type="protein sequence ID" value="KAG0412564.1"/>
    <property type="molecule type" value="Genomic_DNA"/>
</dbReference>
<protein>
    <submittedName>
        <fullName evidence="1">Uncharacterized protein</fullName>
    </submittedName>
</protein>
<name>A0AC60NZI9_IXOPE</name>
<gene>
    <name evidence="1" type="ORF">HPB47_010286</name>
</gene>
<dbReference type="Proteomes" id="UP000805193">
    <property type="component" value="Unassembled WGS sequence"/>
</dbReference>
<sequence length="295" mass="31483">SSKTDCVARFLIPGDATEEDTAEPGPLGRRGGNMTDEDSHDLITCFCLKPFAGRPMIECSECLTWIHLSCAKIRRNNIPEEFTCQRCREAKHTTRRSQRIRGGGGTPTPQRRRPSTDLAPCTDSACAGAPPSSAVVCSSSAEGADCFAAAVEVAAAGCVCVCAVKASSFFFCFGNVCVSCVRRLRHVCGPVEVASCAVCCEAPWKPATVEFGVEVLSFSDARVERVCGPVLRPNSPLDNLEKPLCRRGTAVLPANTAIARSKERPEKIAMAVPHLGRKEKTSHILSAAVGSSPDR</sequence>
<organism evidence="1 2">
    <name type="scientific">Ixodes persulcatus</name>
    <name type="common">Taiga tick</name>
    <dbReference type="NCBI Taxonomy" id="34615"/>
    <lineage>
        <taxon>Eukaryota</taxon>
        <taxon>Metazoa</taxon>
        <taxon>Ecdysozoa</taxon>
        <taxon>Arthropoda</taxon>
        <taxon>Chelicerata</taxon>
        <taxon>Arachnida</taxon>
        <taxon>Acari</taxon>
        <taxon>Parasitiformes</taxon>
        <taxon>Ixodida</taxon>
        <taxon>Ixodoidea</taxon>
        <taxon>Ixodidae</taxon>
        <taxon>Ixodinae</taxon>
        <taxon>Ixodes</taxon>
    </lineage>
</organism>